<dbReference type="InterPro" id="IPR006076">
    <property type="entry name" value="FAD-dep_OxRdtase"/>
</dbReference>
<dbReference type="Pfam" id="PF01266">
    <property type="entry name" value="DAO"/>
    <property type="match status" value="1"/>
</dbReference>
<sequence>MTVFDVIIIGAGTMGASAGYYLSRSGASVLLLDAFEPPHKEGSHHGETRLFRHAYSGEDAYIHWALHAEREWEALEQAAGRQLFHRTGVLNLDPESSPLTQGKEFKARKFELPVEVLTPEEMEYRWPGLTVPKGYRGLYEQRGGVLSCEAIIESFQQLFIQNGAKLLVNSPVERIAYKPMHVEVSTRTDRYVGRQLLLTAGARSGTILPDLKLPVEAVRKPIAWFEPKAEQAVFDSRFFPGFNINTKFGEFYGFPSFSGSGLKIGRHDGGEIVDGRQPTAPFGSRPADELEFRQLLQQFMPKAEGKLLKGSVCLYERTPDEHFIIDQHPEYSHVYIASGFSGHGFKFASSIGQTVSDWMLNNVYNEHLKPFSLSRFY</sequence>
<evidence type="ECO:0000259" key="5">
    <source>
        <dbReference type="Pfam" id="PF01266"/>
    </source>
</evidence>
<evidence type="ECO:0000256" key="3">
    <source>
        <dbReference type="ARBA" id="ARBA00022827"/>
    </source>
</evidence>
<keyword evidence="2" id="KW-0285">Flavoprotein</keyword>
<protein>
    <submittedName>
        <fullName evidence="6">N-methyl-L-tryptophan oxidase</fullName>
        <ecNumber evidence="6">1.5.3.2</ecNumber>
    </submittedName>
</protein>
<gene>
    <name evidence="6" type="primary">solA</name>
    <name evidence="6" type="ORF">OB236_18940</name>
</gene>
<keyword evidence="4 6" id="KW-0560">Oxidoreductase</keyword>
<dbReference type="RefSeq" id="WP_262685379.1">
    <property type="nucleotide sequence ID" value="NZ_JAOQIO010000077.1"/>
</dbReference>
<evidence type="ECO:0000256" key="4">
    <source>
        <dbReference type="ARBA" id="ARBA00023002"/>
    </source>
</evidence>
<comment type="cofactor">
    <cofactor evidence="1">
        <name>FAD</name>
        <dbReference type="ChEBI" id="CHEBI:57692"/>
    </cofactor>
</comment>
<comment type="caution">
    <text evidence="6">The sequence shown here is derived from an EMBL/GenBank/DDBJ whole genome shotgun (WGS) entry which is preliminary data.</text>
</comment>
<dbReference type="PRINTS" id="PR00420">
    <property type="entry name" value="RNGMNOXGNASE"/>
</dbReference>
<evidence type="ECO:0000256" key="1">
    <source>
        <dbReference type="ARBA" id="ARBA00001974"/>
    </source>
</evidence>
<evidence type="ECO:0000313" key="7">
    <source>
        <dbReference type="Proteomes" id="UP001652445"/>
    </source>
</evidence>
<dbReference type="InterPro" id="IPR045170">
    <property type="entry name" value="MTOX"/>
</dbReference>
<proteinExistence type="predicted"/>
<feature type="domain" description="FAD dependent oxidoreductase" evidence="5">
    <location>
        <begin position="5"/>
        <end position="358"/>
    </location>
</feature>
<dbReference type="Gene3D" id="3.50.50.60">
    <property type="entry name" value="FAD/NAD(P)-binding domain"/>
    <property type="match status" value="1"/>
</dbReference>
<reference evidence="6 7" key="1">
    <citation type="submission" date="2022-09" db="EMBL/GenBank/DDBJ databases">
        <authorList>
            <person name="Han X.L."/>
            <person name="Wang Q."/>
            <person name="Lu T."/>
        </authorList>
    </citation>
    <scope>NUCLEOTIDE SEQUENCE [LARGE SCALE GENOMIC DNA]</scope>
    <source>
        <strain evidence="6 7">WQ 127069</strain>
    </source>
</reference>
<dbReference type="PANTHER" id="PTHR10961:SF7">
    <property type="entry name" value="FAD DEPENDENT OXIDOREDUCTASE DOMAIN-CONTAINING PROTEIN"/>
    <property type="match status" value="1"/>
</dbReference>
<dbReference type="SUPFAM" id="SSF54373">
    <property type="entry name" value="FAD-linked reductases, C-terminal domain"/>
    <property type="match status" value="1"/>
</dbReference>
<dbReference type="EMBL" id="JAOQIO010000077">
    <property type="protein sequence ID" value="MCU6794185.1"/>
    <property type="molecule type" value="Genomic_DNA"/>
</dbReference>
<keyword evidence="3" id="KW-0274">FAD</keyword>
<keyword evidence="7" id="KW-1185">Reference proteome</keyword>
<dbReference type="EC" id="1.5.3.2" evidence="6"/>
<accession>A0ABT2UHU1</accession>
<organism evidence="6 7">
    <name type="scientific">Paenibacillus baimaensis</name>
    <dbReference type="NCBI Taxonomy" id="2982185"/>
    <lineage>
        <taxon>Bacteria</taxon>
        <taxon>Bacillati</taxon>
        <taxon>Bacillota</taxon>
        <taxon>Bacilli</taxon>
        <taxon>Bacillales</taxon>
        <taxon>Paenibacillaceae</taxon>
        <taxon>Paenibacillus</taxon>
    </lineage>
</organism>
<evidence type="ECO:0000256" key="2">
    <source>
        <dbReference type="ARBA" id="ARBA00022630"/>
    </source>
</evidence>
<dbReference type="Gene3D" id="3.30.9.10">
    <property type="entry name" value="D-Amino Acid Oxidase, subunit A, domain 2"/>
    <property type="match status" value="1"/>
</dbReference>
<dbReference type="SUPFAM" id="SSF51905">
    <property type="entry name" value="FAD/NAD(P)-binding domain"/>
    <property type="match status" value="1"/>
</dbReference>
<evidence type="ECO:0000313" key="6">
    <source>
        <dbReference type="EMBL" id="MCU6794185.1"/>
    </source>
</evidence>
<dbReference type="PANTHER" id="PTHR10961">
    <property type="entry name" value="PEROXISOMAL SARCOSINE OXIDASE"/>
    <property type="match status" value="1"/>
</dbReference>
<dbReference type="NCBIfam" id="NF008425">
    <property type="entry name" value="PRK11259.1"/>
    <property type="match status" value="1"/>
</dbReference>
<dbReference type="GO" id="GO:0050131">
    <property type="term" value="F:N-methyl-L-amino-acid oxidase activity"/>
    <property type="evidence" value="ECO:0007669"/>
    <property type="project" value="UniProtKB-EC"/>
</dbReference>
<dbReference type="Proteomes" id="UP001652445">
    <property type="component" value="Unassembled WGS sequence"/>
</dbReference>
<dbReference type="InterPro" id="IPR036188">
    <property type="entry name" value="FAD/NAD-bd_sf"/>
</dbReference>
<name>A0ABT2UHU1_9BACL</name>